<dbReference type="InterPro" id="IPR001173">
    <property type="entry name" value="Glyco_trans_2-like"/>
</dbReference>
<dbReference type="InterPro" id="IPR029044">
    <property type="entry name" value="Nucleotide-diphossugar_trans"/>
</dbReference>
<keyword evidence="3" id="KW-0328">Glycosyltransferase</keyword>
<evidence type="ECO:0000313" key="8">
    <source>
        <dbReference type="Proteomes" id="UP001143304"/>
    </source>
</evidence>
<evidence type="ECO:0000256" key="3">
    <source>
        <dbReference type="ARBA" id="ARBA00022676"/>
    </source>
</evidence>
<dbReference type="CDD" id="cd02522">
    <property type="entry name" value="GT_2_like_a"/>
    <property type="match status" value="1"/>
</dbReference>
<reference evidence="7" key="1">
    <citation type="submission" date="2019-02" db="EMBL/GenBank/DDBJ databases">
        <authorList>
            <person name="Li S.-H."/>
        </authorList>
    </citation>
    <scope>NUCLEOTIDE SEQUENCE</scope>
    <source>
        <strain evidence="7">IMCC11814</strain>
    </source>
</reference>
<organism evidence="7 8">
    <name type="scientific">Candidatus Marimicrobium litorale</name>
    <dbReference type="NCBI Taxonomy" id="2518991"/>
    <lineage>
        <taxon>Bacteria</taxon>
        <taxon>Pseudomonadati</taxon>
        <taxon>Pseudomonadota</taxon>
        <taxon>Gammaproteobacteria</taxon>
        <taxon>Cellvibrionales</taxon>
        <taxon>Halieaceae</taxon>
        <taxon>Marimicrobium</taxon>
    </lineage>
</organism>
<evidence type="ECO:0000256" key="2">
    <source>
        <dbReference type="ARBA" id="ARBA00022475"/>
    </source>
</evidence>
<dbReference type="SUPFAM" id="SSF53448">
    <property type="entry name" value="Nucleotide-diphospho-sugar transferases"/>
    <property type="match status" value="1"/>
</dbReference>
<evidence type="ECO:0000313" key="7">
    <source>
        <dbReference type="EMBL" id="MCX2976258.1"/>
    </source>
</evidence>
<name>A0ABT3T1W0_9GAMM</name>
<dbReference type="PANTHER" id="PTHR43646:SF2">
    <property type="entry name" value="GLYCOSYLTRANSFERASE 2-LIKE DOMAIN-CONTAINING PROTEIN"/>
    <property type="match status" value="1"/>
</dbReference>
<dbReference type="Pfam" id="PF00535">
    <property type="entry name" value="Glycos_transf_2"/>
    <property type="match status" value="1"/>
</dbReference>
<keyword evidence="8" id="KW-1185">Reference proteome</keyword>
<dbReference type="EMBL" id="SHNO01000001">
    <property type="protein sequence ID" value="MCX2976258.1"/>
    <property type="molecule type" value="Genomic_DNA"/>
</dbReference>
<keyword evidence="2" id="KW-1003">Cell membrane</keyword>
<keyword evidence="4" id="KW-0808">Transferase</keyword>
<dbReference type="Gene3D" id="3.90.550.10">
    <property type="entry name" value="Spore Coat Polysaccharide Biosynthesis Protein SpsA, Chain A"/>
    <property type="match status" value="1"/>
</dbReference>
<comment type="subcellular location">
    <subcellularLocation>
        <location evidence="1">Cell membrane</location>
    </subcellularLocation>
</comment>
<dbReference type="RefSeq" id="WP_279248013.1">
    <property type="nucleotide sequence ID" value="NZ_SHNO01000001.1"/>
</dbReference>
<gene>
    <name evidence="7" type="ORF">EYC82_02665</name>
</gene>
<dbReference type="NCBIfam" id="TIGR04283">
    <property type="entry name" value="glyco_like_mftF"/>
    <property type="match status" value="1"/>
</dbReference>
<feature type="domain" description="Glycosyltransferase 2-like" evidence="6">
    <location>
        <begin position="8"/>
        <end position="90"/>
    </location>
</feature>
<evidence type="ECO:0000256" key="1">
    <source>
        <dbReference type="ARBA" id="ARBA00004236"/>
    </source>
</evidence>
<comment type="caution">
    <text evidence="7">The sequence shown here is derived from an EMBL/GenBank/DDBJ whole genome shotgun (WGS) entry which is preliminary data.</text>
</comment>
<proteinExistence type="predicted"/>
<dbReference type="PANTHER" id="PTHR43646">
    <property type="entry name" value="GLYCOSYLTRANSFERASE"/>
    <property type="match status" value="1"/>
</dbReference>
<evidence type="ECO:0000259" key="6">
    <source>
        <dbReference type="Pfam" id="PF00535"/>
    </source>
</evidence>
<sequence length="226" mass="25007">MSEPWVTFVIPVLNEAARIGVLLRDLRQRYPGCQLIVVDGGSSDGSVKAALPLCDQLLLAERGRARQMNLGGQAAAAPYVAFLHADSSPTVSLDVLRACLKSSPCWGFCHVRLDGNGRAMRIIEWCMNGRSRLTSVATGDQMLMVRNAVFRATGGFADLPLMEDVEYCKRLRRLASPVIVAAPVMTSSRRWKQGGTAATVVRMWLLRLAYWLGVSPETLSRFYYER</sequence>
<evidence type="ECO:0000256" key="4">
    <source>
        <dbReference type="ARBA" id="ARBA00022679"/>
    </source>
</evidence>
<protein>
    <submittedName>
        <fullName evidence="7">Glycosyltransferase</fullName>
    </submittedName>
</protein>
<keyword evidence="5" id="KW-0472">Membrane</keyword>
<evidence type="ECO:0000256" key="5">
    <source>
        <dbReference type="ARBA" id="ARBA00023136"/>
    </source>
</evidence>
<dbReference type="InterPro" id="IPR026461">
    <property type="entry name" value="Trfase_2_rSAM/seldom_assoc"/>
</dbReference>
<dbReference type="Proteomes" id="UP001143304">
    <property type="component" value="Unassembled WGS sequence"/>
</dbReference>
<accession>A0ABT3T1W0</accession>